<reference evidence="2" key="2">
    <citation type="submission" date="2022-03" db="EMBL/GenBank/DDBJ databases">
        <title>Draft title - Genomic analysis of global carrot germplasm unveils the trajectory of domestication and the origin of high carotenoid orange carrot.</title>
        <authorList>
            <person name="Iorizzo M."/>
            <person name="Ellison S."/>
            <person name="Senalik D."/>
            <person name="Macko-Podgorni A."/>
            <person name="Grzebelus D."/>
            <person name="Bostan H."/>
            <person name="Rolling W."/>
            <person name="Curaba J."/>
            <person name="Simon P."/>
        </authorList>
    </citation>
    <scope>NUCLEOTIDE SEQUENCE</scope>
    <source>
        <tissue evidence="2">Leaf</tissue>
    </source>
</reference>
<organism evidence="2 3">
    <name type="scientific">Daucus carota subsp. sativus</name>
    <name type="common">Carrot</name>
    <dbReference type="NCBI Taxonomy" id="79200"/>
    <lineage>
        <taxon>Eukaryota</taxon>
        <taxon>Viridiplantae</taxon>
        <taxon>Streptophyta</taxon>
        <taxon>Embryophyta</taxon>
        <taxon>Tracheophyta</taxon>
        <taxon>Spermatophyta</taxon>
        <taxon>Magnoliopsida</taxon>
        <taxon>eudicotyledons</taxon>
        <taxon>Gunneridae</taxon>
        <taxon>Pentapetalae</taxon>
        <taxon>asterids</taxon>
        <taxon>campanulids</taxon>
        <taxon>Apiales</taxon>
        <taxon>Apiaceae</taxon>
        <taxon>Apioideae</taxon>
        <taxon>Scandiceae</taxon>
        <taxon>Daucinae</taxon>
        <taxon>Daucus</taxon>
        <taxon>Daucus sect. Daucus</taxon>
    </lineage>
</organism>
<accession>A0A175YDH8</accession>
<feature type="compositionally biased region" description="Basic and acidic residues" evidence="1">
    <location>
        <begin position="33"/>
        <end position="42"/>
    </location>
</feature>
<dbReference type="AlphaFoldDB" id="A0A175YDH8"/>
<evidence type="ECO:0000313" key="2">
    <source>
        <dbReference type="EMBL" id="WOH08712.1"/>
    </source>
</evidence>
<keyword evidence="3" id="KW-1185">Reference proteome</keyword>
<evidence type="ECO:0000313" key="3">
    <source>
        <dbReference type="Proteomes" id="UP000077755"/>
    </source>
</evidence>
<dbReference type="Gramene" id="KZM80892">
    <property type="protein sequence ID" value="KZM80892"/>
    <property type="gene ID" value="DCAR_031572"/>
</dbReference>
<proteinExistence type="predicted"/>
<gene>
    <name evidence="2" type="ORF">DCAR_0728159</name>
</gene>
<dbReference type="Proteomes" id="UP000077755">
    <property type="component" value="Chromosome 7"/>
</dbReference>
<reference evidence="2" key="1">
    <citation type="journal article" date="2016" name="Nat. Genet.">
        <title>A high-quality carrot genome assembly provides new insights into carotenoid accumulation and asterid genome evolution.</title>
        <authorList>
            <person name="Iorizzo M."/>
            <person name="Ellison S."/>
            <person name="Senalik D."/>
            <person name="Zeng P."/>
            <person name="Satapoomin P."/>
            <person name="Huang J."/>
            <person name="Bowman M."/>
            <person name="Iovene M."/>
            <person name="Sanseverino W."/>
            <person name="Cavagnaro P."/>
            <person name="Yildiz M."/>
            <person name="Macko-Podgorni A."/>
            <person name="Moranska E."/>
            <person name="Grzebelus E."/>
            <person name="Grzebelus D."/>
            <person name="Ashrafi H."/>
            <person name="Zheng Z."/>
            <person name="Cheng S."/>
            <person name="Spooner D."/>
            <person name="Van Deynze A."/>
            <person name="Simon P."/>
        </authorList>
    </citation>
    <scope>NUCLEOTIDE SEQUENCE</scope>
    <source>
        <tissue evidence="2">Leaf</tissue>
    </source>
</reference>
<name>A0A175YDH8_DAUCS</name>
<dbReference type="EMBL" id="CP093349">
    <property type="protein sequence ID" value="WOH08712.1"/>
    <property type="molecule type" value="Genomic_DNA"/>
</dbReference>
<evidence type="ECO:0000256" key="1">
    <source>
        <dbReference type="SAM" id="MobiDB-lite"/>
    </source>
</evidence>
<protein>
    <submittedName>
        <fullName evidence="2">Uncharacterized protein</fullName>
    </submittedName>
</protein>
<feature type="region of interest" description="Disordered" evidence="1">
    <location>
        <begin position="1"/>
        <end position="42"/>
    </location>
</feature>
<sequence length="241" mass="26830">MAIQRTNGRAKAGFRNGNQNSKSSAKSAAPEGDQSKDTRGWEEVITIPKDKFKEIKEEALKWDKLIEGDAIGALKAEKIEEMIEVMSGETKYGVKIVEIEDRYGHLFDAVHQKFNSPKRLGQSRKGKREDKQSMGGLVDSSLISHVSETEGGQFVGCVISESAMDNLVTSDEGNGSVRISIRKEGNLEWEFSNSIDRRDRDLVEVGDLEKLGSSQEESLCRLMKTIKLKGVGRPRRKKGKN</sequence>